<evidence type="ECO:0000256" key="1">
    <source>
        <dbReference type="ARBA" id="ARBA00022448"/>
    </source>
</evidence>
<keyword evidence="10" id="KW-1003">Cell membrane</keyword>
<comment type="subunit">
    <text evidence="10">The complex is composed of six subunits: RnfA, RnfB, RnfC, RnfD, RnfE and RnfG.</text>
</comment>
<keyword evidence="12" id="KW-1185">Reference proteome</keyword>
<feature type="transmembrane region" description="Helical" evidence="10">
    <location>
        <begin position="71"/>
        <end position="89"/>
    </location>
</feature>
<sequence length="355" mass="38559">MALARITSPHARGANHTQTIMLWVLAATLPGVAAMTWFFGWGTLINIALASLFAIGFEALILWLRQRPLQFFLRDGSALVTAWLLALALPPLAPWWLVLVAAGCAIVLGKQLYGGLGQNPFNPAMLGYVVVLISFPVEMTAWPAWRGIEQVMPELNATLGFLDALRHVFLPATQVIDGWTLATPLDVVKNNTSLTMDELRAEQPVFGIFAGYAWEWVSLAYLAGGLFLIYKKIFTWHAPVGMLVALFVMSLLFWSGSGSDSNGSPLFHLLGGATMLGAFFIITDPVSGATSNLGRLIFGIGVGVLVYVIRAWGGYPDAVAFAVLLMNLAAPTIDYYTTPRTYGHRKAQRGMGKVD</sequence>
<dbReference type="EMBL" id="LT629787">
    <property type="protein sequence ID" value="SDT98750.1"/>
    <property type="molecule type" value="Genomic_DNA"/>
</dbReference>
<dbReference type="PANTHER" id="PTHR30578:SF0">
    <property type="entry name" value="ION-TRANSLOCATING OXIDOREDUCTASE COMPLEX SUBUNIT D"/>
    <property type="match status" value="1"/>
</dbReference>
<keyword evidence="1 10" id="KW-0813">Transport</keyword>
<dbReference type="NCBIfam" id="NF002011">
    <property type="entry name" value="PRK00816.1"/>
    <property type="match status" value="1"/>
</dbReference>
<evidence type="ECO:0000256" key="8">
    <source>
        <dbReference type="ARBA" id="ARBA00022989"/>
    </source>
</evidence>
<evidence type="ECO:0000256" key="6">
    <source>
        <dbReference type="ARBA" id="ARBA00022967"/>
    </source>
</evidence>
<dbReference type="EC" id="7.-.-.-" evidence="10"/>
<feature type="transmembrane region" description="Helical" evidence="10">
    <location>
        <begin position="95"/>
        <end position="113"/>
    </location>
</feature>
<organism evidence="11 12">
    <name type="scientific">Halopseudomonas salegens</name>
    <dbReference type="NCBI Taxonomy" id="1434072"/>
    <lineage>
        <taxon>Bacteria</taxon>
        <taxon>Pseudomonadati</taxon>
        <taxon>Pseudomonadota</taxon>
        <taxon>Gammaproteobacteria</taxon>
        <taxon>Pseudomonadales</taxon>
        <taxon>Pseudomonadaceae</taxon>
        <taxon>Halopseudomonas</taxon>
    </lineage>
</organism>
<proteinExistence type="inferred from homology"/>
<keyword evidence="4 10" id="KW-0288">FMN</keyword>
<comment type="function">
    <text evidence="10">Part of a membrane-bound complex that couples electron transfer with translocation of ions across the membrane.</text>
</comment>
<feature type="transmembrane region" description="Helical" evidence="10">
    <location>
        <begin position="205"/>
        <end position="229"/>
    </location>
</feature>
<evidence type="ECO:0000256" key="10">
    <source>
        <dbReference type="HAMAP-Rule" id="MF_00462"/>
    </source>
</evidence>
<name>A0A1H2EUG8_9GAMM</name>
<feature type="transmembrane region" description="Helical" evidence="10">
    <location>
        <begin position="45"/>
        <end position="64"/>
    </location>
</feature>
<evidence type="ECO:0000313" key="11">
    <source>
        <dbReference type="EMBL" id="SDT98750.1"/>
    </source>
</evidence>
<dbReference type="GO" id="GO:0055085">
    <property type="term" value="P:transmembrane transport"/>
    <property type="evidence" value="ECO:0007669"/>
    <property type="project" value="InterPro"/>
</dbReference>
<evidence type="ECO:0000256" key="9">
    <source>
        <dbReference type="ARBA" id="ARBA00023136"/>
    </source>
</evidence>
<dbReference type="Proteomes" id="UP000243924">
    <property type="component" value="Chromosome I"/>
</dbReference>
<dbReference type="AlphaFoldDB" id="A0A1H2EUG8"/>
<evidence type="ECO:0000256" key="5">
    <source>
        <dbReference type="ARBA" id="ARBA00022692"/>
    </source>
</evidence>
<dbReference type="GO" id="GO:0022900">
    <property type="term" value="P:electron transport chain"/>
    <property type="evidence" value="ECO:0007669"/>
    <property type="project" value="UniProtKB-UniRule"/>
</dbReference>
<dbReference type="HAMAP" id="MF_00462">
    <property type="entry name" value="RsxD_RnfD"/>
    <property type="match status" value="1"/>
</dbReference>
<accession>A0A1H2EUG8</accession>
<protein>
    <recommendedName>
        <fullName evidence="10">Ion-translocating oxidoreductase complex subunit D</fullName>
        <ecNumber evidence="10">7.-.-.-</ecNumber>
    </recommendedName>
    <alternativeName>
        <fullName evidence="10">Rnf electron transport complex subunit D</fullName>
    </alternativeName>
</protein>
<keyword evidence="2 10" id="KW-0597">Phosphoprotein</keyword>
<evidence type="ECO:0000256" key="3">
    <source>
        <dbReference type="ARBA" id="ARBA00022630"/>
    </source>
</evidence>
<gene>
    <name evidence="10" type="primary">rnfD</name>
    <name evidence="11" type="ORF">SAMN05216210_1048</name>
</gene>
<dbReference type="RefSeq" id="WP_092384821.1">
    <property type="nucleotide sequence ID" value="NZ_LT629787.1"/>
</dbReference>
<feature type="modified residue" description="FMN phosphoryl threonine" evidence="10">
    <location>
        <position position="183"/>
    </location>
</feature>
<evidence type="ECO:0000313" key="12">
    <source>
        <dbReference type="Proteomes" id="UP000243924"/>
    </source>
</evidence>
<keyword evidence="5 10" id="KW-0812">Transmembrane</keyword>
<feature type="transmembrane region" description="Helical" evidence="10">
    <location>
        <begin position="293"/>
        <end position="312"/>
    </location>
</feature>
<feature type="transmembrane region" description="Helical" evidence="10">
    <location>
        <begin position="20"/>
        <end position="39"/>
    </location>
</feature>
<feature type="transmembrane region" description="Helical" evidence="10">
    <location>
        <begin position="236"/>
        <end position="254"/>
    </location>
</feature>
<keyword evidence="10" id="KW-0997">Cell inner membrane</keyword>
<keyword evidence="7 10" id="KW-0249">Electron transport</keyword>
<dbReference type="GO" id="GO:0005886">
    <property type="term" value="C:plasma membrane"/>
    <property type="evidence" value="ECO:0007669"/>
    <property type="project" value="UniProtKB-SubCell"/>
</dbReference>
<dbReference type="OrthoDB" id="9776359at2"/>
<evidence type="ECO:0000256" key="2">
    <source>
        <dbReference type="ARBA" id="ARBA00022553"/>
    </source>
</evidence>
<keyword evidence="9 10" id="KW-0472">Membrane</keyword>
<reference evidence="12" key="1">
    <citation type="submission" date="2016-10" db="EMBL/GenBank/DDBJ databases">
        <authorList>
            <person name="Varghese N."/>
            <person name="Submissions S."/>
        </authorList>
    </citation>
    <scope>NUCLEOTIDE SEQUENCE [LARGE SCALE GENOMIC DNA]</scope>
    <source>
        <strain evidence="12">CECT 8338</strain>
    </source>
</reference>
<keyword evidence="3 10" id="KW-0285">Flavoprotein</keyword>
<dbReference type="NCBIfam" id="TIGR01946">
    <property type="entry name" value="rnfD"/>
    <property type="match status" value="1"/>
</dbReference>
<dbReference type="Pfam" id="PF03116">
    <property type="entry name" value="NQR2_RnfD_RnfE"/>
    <property type="match status" value="1"/>
</dbReference>
<dbReference type="InterPro" id="IPR004338">
    <property type="entry name" value="NqrB/RnfD"/>
</dbReference>
<dbReference type="InterPro" id="IPR011303">
    <property type="entry name" value="RnfD_bac"/>
</dbReference>
<dbReference type="PANTHER" id="PTHR30578">
    <property type="entry name" value="ELECTRON TRANSPORT COMPLEX PROTEIN RNFD"/>
    <property type="match status" value="1"/>
</dbReference>
<dbReference type="STRING" id="1434072.SAMN05216210_1048"/>
<comment type="similarity">
    <text evidence="10">Belongs to the NqrB/RnfD family.</text>
</comment>
<keyword evidence="8 10" id="KW-1133">Transmembrane helix</keyword>
<comment type="subcellular location">
    <subcellularLocation>
        <location evidence="10">Cell inner membrane</location>
        <topology evidence="10">Multi-pass membrane protein</topology>
    </subcellularLocation>
</comment>
<keyword evidence="6 10" id="KW-1278">Translocase</keyword>
<evidence type="ECO:0000256" key="4">
    <source>
        <dbReference type="ARBA" id="ARBA00022643"/>
    </source>
</evidence>
<evidence type="ECO:0000256" key="7">
    <source>
        <dbReference type="ARBA" id="ARBA00022982"/>
    </source>
</evidence>
<feature type="transmembrane region" description="Helical" evidence="10">
    <location>
        <begin position="318"/>
        <end position="336"/>
    </location>
</feature>
<comment type="cofactor">
    <cofactor evidence="10">
        <name>FMN</name>
        <dbReference type="ChEBI" id="CHEBI:58210"/>
    </cofactor>
</comment>
<feature type="transmembrane region" description="Helical" evidence="10">
    <location>
        <begin position="266"/>
        <end position="286"/>
    </location>
</feature>
<feature type="transmembrane region" description="Helical" evidence="10">
    <location>
        <begin position="125"/>
        <end position="145"/>
    </location>
</feature>